<dbReference type="KEGG" id="vg:80401411"/>
<keyword evidence="2" id="KW-1185">Reference proteome</keyword>
<dbReference type="Proteomes" id="UP000682242">
    <property type="component" value="Segment"/>
</dbReference>
<proteinExistence type="predicted"/>
<name>A0A8S5L311_9VIRU</name>
<evidence type="ECO:0000313" key="1">
    <source>
        <dbReference type="EMBL" id="DAD52057.1"/>
    </source>
</evidence>
<dbReference type="EMBL" id="BK013991">
    <property type="protein sequence ID" value="DAD52057.1"/>
    <property type="molecule type" value="Genomic_RNA"/>
</dbReference>
<protein>
    <submittedName>
        <fullName evidence="1">Maturation protein</fullName>
    </submittedName>
</protein>
<accession>A0A8S5L311</accession>
<evidence type="ECO:0000313" key="2">
    <source>
        <dbReference type="Proteomes" id="UP000682242"/>
    </source>
</evidence>
<gene>
    <name evidence="1" type="primary">Gephyllon.1_3_1</name>
</gene>
<feature type="non-terminal residue" evidence="1">
    <location>
        <position position="1"/>
    </location>
</feature>
<dbReference type="RefSeq" id="YP_010771707.1">
    <property type="nucleotide sequence ID" value="NC_074625.1"/>
</dbReference>
<dbReference type="GeneID" id="80401411"/>
<organism evidence="1 2">
    <name type="scientific">ssRNA phage Gephyllon.1_3</name>
    <dbReference type="NCBI Taxonomy" id="2786129"/>
    <lineage>
        <taxon>Viruses</taxon>
        <taxon>Riboviria</taxon>
        <taxon>Orthornavirae</taxon>
        <taxon>Lenarviricota</taxon>
        <taxon>Leviviricetes</taxon>
        <taxon>Timlovirales</taxon>
        <taxon>Steitzviridae</taxon>
        <taxon>Hodnevirus</taxon>
        <taxon>Hodnevirus mononeochorovicinum</taxon>
        <taxon>Gredihovirus neochorovicinum</taxon>
    </lineage>
</organism>
<reference evidence="1" key="1">
    <citation type="submission" date="2020-09" db="EMBL/GenBank/DDBJ databases">
        <title>Leviviricetes taxonomy.</title>
        <authorList>
            <person name="Stockdale S.R."/>
            <person name="Callanan J."/>
            <person name="Adriaenssens E.M."/>
            <person name="Kuhn J.H."/>
            <person name="Rumnieks J."/>
            <person name="Shkoporov A."/>
            <person name="Draper L.A."/>
            <person name="Ross P."/>
            <person name="Hill C."/>
        </authorList>
    </citation>
    <scope>NUCLEOTIDE SEQUENCE</scope>
</reference>
<sequence>HGGPGRSATCPHLAVGYRRFSLQDLSVYWPDRRCSLVHRFRDVPYIGPTKGVIKTTHVDIGDSRNSGSYETSDLNLSLPPYLSGGQSTDSESHPDWNDTREGVFLKDVGGPFNTMRWWAELSNSTQSTFKHAVTSGHNQGYPSGRYIDELVYKGPILPCHPSIMPWPSWHQSSSKELDELGTTAIARSSPSNPSVDLAVAVGELFKEGIPKTIGATLHEFRGLSNRKRRRAIGEEYLNYEFGWKPLVNDLLSFCSAVVDADSTFSRYERDSRRPVRRRYDFPVIRETGIEIFRGGVSPWMNPSSNFFYTPLLNTGQVYLTRTRETRRWFSGSFAYYVPPAKGLRNQMARAVIQARKTFGISLTPDTLWNLAPWSWGVDWFSNTGDVLSNWTDWAIDNQVLLYGYMMETNVFRNTFTFVGETGIVNCPPPPDVILSVVTKTRRRATPYGFGLSYDDFSSRQKAIIAALGISRSR</sequence>